<dbReference type="Pfam" id="PF18788">
    <property type="entry name" value="DarA_N"/>
    <property type="match status" value="1"/>
</dbReference>
<dbReference type="AlphaFoldDB" id="A0A2N5DU69"/>
<evidence type="ECO:0000259" key="2">
    <source>
        <dbReference type="Pfam" id="PF18788"/>
    </source>
</evidence>
<dbReference type="Proteomes" id="UP000234240">
    <property type="component" value="Unassembled WGS sequence"/>
</dbReference>
<name>A0A2N5DU69_9GAMM</name>
<feature type="region of interest" description="Disordered" evidence="1">
    <location>
        <begin position="453"/>
        <end position="474"/>
    </location>
</feature>
<keyword evidence="4" id="KW-1185">Reference proteome</keyword>
<accession>A0A2N5DU69</accession>
<feature type="compositionally biased region" description="Pro residues" evidence="1">
    <location>
        <begin position="456"/>
        <end position="466"/>
    </location>
</feature>
<feature type="region of interest" description="Disordered" evidence="1">
    <location>
        <begin position="280"/>
        <end position="301"/>
    </location>
</feature>
<organism evidence="3 4">
    <name type="scientific">Chimaeribacter californicus</name>
    <dbReference type="NCBI Taxonomy" id="2060067"/>
    <lineage>
        <taxon>Bacteria</taxon>
        <taxon>Pseudomonadati</taxon>
        <taxon>Pseudomonadota</taxon>
        <taxon>Gammaproteobacteria</taxon>
        <taxon>Enterobacterales</taxon>
        <taxon>Yersiniaceae</taxon>
        <taxon>Chimaeribacter</taxon>
    </lineage>
</organism>
<evidence type="ECO:0000256" key="1">
    <source>
        <dbReference type="SAM" id="MobiDB-lite"/>
    </source>
</evidence>
<dbReference type="EMBL" id="PJZF01000036">
    <property type="protein sequence ID" value="PLR30292.1"/>
    <property type="molecule type" value="Genomic_DNA"/>
</dbReference>
<protein>
    <recommendedName>
        <fullName evidence="2">Defence against restriction A N-terminal domain-containing protein</fullName>
    </recommendedName>
</protein>
<gene>
    <name evidence="3" type="ORF">CYR55_22320</name>
</gene>
<dbReference type="InterPro" id="IPR041140">
    <property type="entry name" value="DarA_N"/>
</dbReference>
<feature type="domain" description="Defence against restriction A N-terminal" evidence="2">
    <location>
        <begin position="66"/>
        <end position="205"/>
    </location>
</feature>
<dbReference type="OrthoDB" id="343736at2"/>
<reference evidence="3 4" key="1">
    <citation type="submission" date="2017-12" db="EMBL/GenBank/DDBJ databases">
        <title>Characterization of six clinical isolates of Enterochimera gen. nov., a novel genus of the Yersiniaciae family and the three species Enterochimera arupensis sp. nov., Enterochimera coloradensis sp. nov, and Enterochimera californica sp. nov.</title>
        <authorList>
            <person name="Rossi A."/>
            <person name="Fisher M."/>
        </authorList>
    </citation>
    <scope>NUCLEOTIDE SEQUENCE [LARGE SCALE GENOMIC DNA]</scope>
    <source>
        <strain evidence="4">2015-Iso6</strain>
    </source>
</reference>
<evidence type="ECO:0000313" key="4">
    <source>
        <dbReference type="Proteomes" id="UP000234240"/>
    </source>
</evidence>
<sequence length="654" mass="70399">MLRDIRMSNALVLQNRQDVALRPVSDAVYAALYEGEGAHFMVESVSLADIESTYFYDTPILEEASAMFEAVTSTRARLSGTMRAFVKALNQGLSGTGITAGNDTAGDSDDGGQAIGGANIGRVRKVQGLAVMPAVIPLSDGQTVTLVFHSPSGNASTIAATDSLVAFQFLLNKKDVTHTVSPSNGRDISLKQVTTALSNLIERNTAKFQHAQAKQKALKAELSNIQEEGDKLEGQQASLVEQGDQLKAGTTDLAQQLQQLTYQADQQEELNEELQAELAAAQEKAAKPQPDPAPAPAGQDNSKLYWYGLRARAAGPGSLPAEPKPEAIVTPDEAADIRIVLDKGFDPSDYRHGAVAYTTLLSADDVAQYELVDFQVRQTATSITALLNDLIPLMKSYPGNENEFYLDYLANDAPHADDLPQSMKDAGGYAKVRTNYGYKTTLQMIDLFKKVKAENPPEPAPAPAPQPGTGKRKLVARAVEDSKGEGGDRDGRIMMSIEGPEDFIEWATKDLEKEYDNLQTAGEPKNEGEVSAIFGVDRADKALFMARWKQLKTAWVNGEDYPPMPGDTPADKDTTPVSGAQKLGVLIGIAADLVNAWADHQNYSDDDLAAMASHLSTYKTPANVDRVHNALMFGDAFLKLDESGSTPPEPAPAL</sequence>
<proteinExistence type="predicted"/>
<comment type="caution">
    <text evidence="3">The sequence shown here is derived from an EMBL/GenBank/DDBJ whole genome shotgun (WGS) entry which is preliminary data.</text>
</comment>
<dbReference type="RefSeq" id="WP_101818512.1">
    <property type="nucleotide sequence ID" value="NZ_PJZF01000036.1"/>
</dbReference>
<evidence type="ECO:0000313" key="3">
    <source>
        <dbReference type="EMBL" id="PLR30292.1"/>
    </source>
</evidence>